<dbReference type="AlphaFoldDB" id="A0A7J0BHJ2"/>
<dbReference type="GO" id="GO:0016787">
    <property type="term" value="F:hydrolase activity"/>
    <property type="evidence" value="ECO:0007669"/>
    <property type="project" value="UniProtKB-KW"/>
</dbReference>
<dbReference type="PROSITE" id="PS51833">
    <property type="entry name" value="HDOD"/>
    <property type="match status" value="1"/>
</dbReference>
<proteinExistence type="predicted"/>
<name>A0A7J0BHJ2_9BACT</name>
<accession>A0A7J0BHJ2</accession>
<dbReference type="InterPro" id="IPR052340">
    <property type="entry name" value="RNase_Y/CdgJ"/>
</dbReference>
<feature type="domain" description="HDOD" evidence="1">
    <location>
        <begin position="97"/>
        <end position="294"/>
    </location>
</feature>
<evidence type="ECO:0000259" key="1">
    <source>
        <dbReference type="PROSITE" id="PS51833"/>
    </source>
</evidence>
<gene>
    <name evidence="2" type="ORF">DSM101010T_14030</name>
</gene>
<evidence type="ECO:0000313" key="2">
    <source>
        <dbReference type="EMBL" id="GFM33038.1"/>
    </source>
</evidence>
<dbReference type="PANTHER" id="PTHR33525:SF3">
    <property type="entry name" value="RIBONUCLEASE Y"/>
    <property type="match status" value="1"/>
</dbReference>
<keyword evidence="3" id="KW-1185">Reference proteome</keyword>
<dbReference type="EMBL" id="BLVO01000013">
    <property type="protein sequence ID" value="GFM33038.1"/>
    <property type="molecule type" value="Genomic_DNA"/>
</dbReference>
<dbReference type="InterPro" id="IPR006675">
    <property type="entry name" value="HDIG_dom"/>
</dbReference>
<dbReference type="Gene3D" id="1.10.3210.10">
    <property type="entry name" value="Hypothetical protein af1432"/>
    <property type="match status" value="1"/>
</dbReference>
<sequence length="374" mass="40640">MPGLQQNTGMPQSASDKAQRIVARRFRYADRHPLNSRDRELVEGMRGVALEAVEIMLQMDMEAYQLDRPILGALPRSGGPLRGQYTPESFVQGRFHLAPMPGVLARLDAYSRKHSDSTDELADIIRYDMVLTLALLRLVNSPLYAGGRGEAPIGSVRAAVGIVGGRQLAGLAFAAGQMGSRLNVPAELSMTEFWRHSLMVAGLARSLAKRAGFEDPERYFTAGLLHDMGRLLLVERLGHAIAGVYGEASAQDIPFHVAETRALGFDHGAVGAAALQAWGVDARLVKAVREHHSQDMASDSPEYAAVVGVADFMARALGYVYWTDEHVLPPANGAWRMLGIPLGDIADVARDGYAEMERALFLFAAEGRTNRHAA</sequence>
<dbReference type="Pfam" id="PF08668">
    <property type="entry name" value="HDOD"/>
    <property type="match status" value="1"/>
</dbReference>
<dbReference type="InterPro" id="IPR003607">
    <property type="entry name" value="HD/PDEase_dom"/>
</dbReference>
<organism evidence="2 3">
    <name type="scientific">Desulfovibrio subterraneus</name>
    <dbReference type="NCBI Taxonomy" id="2718620"/>
    <lineage>
        <taxon>Bacteria</taxon>
        <taxon>Pseudomonadati</taxon>
        <taxon>Thermodesulfobacteriota</taxon>
        <taxon>Desulfovibrionia</taxon>
        <taxon>Desulfovibrionales</taxon>
        <taxon>Desulfovibrionaceae</taxon>
        <taxon>Desulfovibrio</taxon>
    </lineage>
</organism>
<dbReference type="SUPFAM" id="SSF109604">
    <property type="entry name" value="HD-domain/PDEase-like"/>
    <property type="match status" value="1"/>
</dbReference>
<comment type="caution">
    <text evidence="2">The sequence shown here is derived from an EMBL/GenBank/DDBJ whole genome shotgun (WGS) entry which is preliminary data.</text>
</comment>
<dbReference type="NCBIfam" id="TIGR00277">
    <property type="entry name" value="HDIG"/>
    <property type="match status" value="1"/>
</dbReference>
<protein>
    <submittedName>
        <fullName evidence="2">HD family phosphohydrolase</fullName>
    </submittedName>
</protein>
<keyword evidence="2" id="KW-0378">Hydrolase</keyword>
<dbReference type="CDD" id="cd00077">
    <property type="entry name" value="HDc"/>
    <property type="match status" value="1"/>
</dbReference>
<dbReference type="PANTHER" id="PTHR33525">
    <property type="match status" value="1"/>
</dbReference>
<dbReference type="Proteomes" id="UP000503840">
    <property type="component" value="Unassembled WGS sequence"/>
</dbReference>
<dbReference type="InterPro" id="IPR013976">
    <property type="entry name" value="HDOD"/>
</dbReference>
<reference evidence="2 3" key="1">
    <citation type="submission" date="2020-05" db="EMBL/GenBank/DDBJ databases">
        <title>Draft genome sequence of Desulfovibrio sp. strain HN2T.</title>
        <authorList>
            <person name="Ueno A."/>
            <person name="Tamazawa S."/>
            <person name="Tamamura S."/>
            <person name="Murakami T."/>
            <person name="Kiyama T."/>
            <person name="Inomata H."/>
            <person name="Amano Y."/>
            <person name="Miyakawa K."/>
            <person name="Tamaki H."/>
            <person name="Naganuma T."/>
            <person name="Kaneko K."/>
        </authorList>
    </citation>
    <scope>NUCLEOTIDE SEQUENCE [LARGE SCALE GENOMIC DNA]</scope>
    <source>
        <strain evidence="2 3">HN2</strain>
    </source>
</reference>
<evidence type="ECO:0000313" key="3">
    <source>
        <dbReference type="Proteomes" id="UP000503840"/>
    </source>
</evidence>